<evidence type="ECO:0000256" key="4">
    <source>
        <dbReference type="ARBA" id="ARBA00022840"/>
    </source>
</evidence>
<comment type="cofactor">
    <cofactor evidence="5">
        <name>Mg(2+)</name>
        <dbReference type="ChEBI" id="CHEBI:18420"/>
    </cofactor>
</comment>
<keyword evidence="4 5" id="KW-0067">ATP-binding</keyword>
<feature type="domain" description="6-hydroxymethylpterin diphosphokinase MptE-like" evidence="6">
    <location>
        <begin position="33"/>
        <end position="187"/>
    </location>
</feature>
<dbReference type="PATRIC" id="fig|1698280.3.peg.1029"/>
<dbReference type="HAMAP" id="MF_02131">
    <property type="entry name" value="HMPDK_arch"/>
    <property type="match status" value="1"/>
</dbReference>
<sequence>MKWEKWKPKYEQIVDKLKLDKDEDIRAGRILSKLINGSNLSDLENLLQGNECIVFGAGPSLEKDLEKLNEKGWLDKVLISADGATSAVMEFKVPEIIVTDLDGFLEDQLEAWRKGAWMVVHGHGDNIGKIRKVIPQLTSRVIGTVQVNEPSQLHNFGGFTDGDRAVFMANELGASKIILAGMDLGEKIGRYTGETDEELKELKLEICEDLLSWLVEEFEANIANVTSEGKLIPKIPHEDIRNQQVR</sequence>
<gene>
    <name evidence="5" type="primary">mptE</name>
    <name evidence="7" type="ORF">AKJ51_04305</name>
</gene>
<evidence type="ECO:0000256" key="5">
    <source>
        <dbReference type="HAMAP-Rule" id="MF_02131"/>
    </source>
</evidence>
<comment type="function">
    <text evidence="5">Catalyzes the transfer of diphosphate from ATP to 6-hydroxymethyl-7,8-dihydropterin (6-HMD), leading to 6-hydroxymethyl-7,8-dihydropterin diphosphate (6-HMDP).</text>
</comment>
<dbReference type="GO" id="GO:0003848">
    <property type="term" value="F:2-amino-4-hydroxy-6-hydroxymethyldihydropteridine diphosphokinase activity"/>
    <property type="evidence" value="ECO:0007669"/>
    <property type="project" value="UniProtKB-UniRule"/>
</dbReference>
<dbReference type="GO" id="GO:0000287">
    <property type="term" value="F:magnesium ion binding"/>
    <property type="evidence" value="ECO:0007669"/>
    <property type="project" value="UniProtKB-UniRule"/>
</dbReference>
<dbReference type="PANTHER" id="PTHR39648:SF1">
    <property type="entry name" value="6-HYDROXYMETHYL-7,8-DIHYDROPTERIN PYROPHOSPHOKINASE"/>
    <property type="match status" value="1"/>
</dbReference>
<dbReference type="GO" id="GO:0005524">
    <property type="term" value="F:ATP binding"/>
    <property type="evidence" value="ECO:0007669"/>
    <property type="project" value="UniProtKB-UniRule"/>
</dbReference>
<dbReference type="InterPro" id="IPR027510">
    <property type="entry name" value="HMPDK_MptE"/>
</dbReference>
<dbReference type="PANTHER" id="PTHR39648">
    <property type="entry name" value="6-HYDROXYMETHYL-7,8-DIHYDROPTERIN PYROPHOSPHOKINASE"/>
    <property type="match status" value="1"/>
</dbReference>
<keyword evidence="2 5" id="KW-0547">Nucleotide-binding</keyword>
<dbReference type="Pfam" id="PF01973">
    <property type="entry name" value="MptE-like"/>
    <property type="match status" value="1"/>
</dbReference>
<protein>
    <recommendedName>
        <fullName evidence="5">6-hydroxymethyl-7,8-dihydropterin pyrophosphokinase</fullName>
        <shortName evidence="5">HPPK</shortName>
        <ecNumber evidence="5">2.7.6.3</ecNumber>
    </recommendedName>
    <alternativeName>
        <fullName evidence="5">2-amino-4-hydroxy-6-hydroxymethyldihydropteridine pyrophosphokinase</fullName>
    </alternativeName>
    <alternativeName>
        <fullName evidence="5">6-hydroxymethyl-7,8-dihydropterin diphosphokinase</fullName>
        <shortName evidence="5">6-HMPDK</shortName>
    </alternativeName>
    <alternativeName>
        <fullName evidence="5">7,8-dihydro-6-hydroxymethylpterin diphosphokinase</fullName>
    </alternativeName>
    <alternativeName>
        <fullName evidence="5">7,8-dihydro-6-hydroxymethylpterin pyrophosphokinase</fullName>
        <shortName evidence="5">PPPK</shortName>
    </alternativeName>
</protein>
<dbReference type="InterPro" id="IPR002826">
    <property type="entry name" value="MptE-like"/>
</dbReference>
<comment type="similarity">
    <text evidence="5">Belongs to the archaeal 6-HMPDK family.</text>
</comment>
<dbReference type="EC" id="2.7.6.3" evidence="5"/>
<evidence type="ECO:0000256" key="1">
    <source>
        <dbReference type="ARBA" id="ARBA00022679"/>
    </source>
</evidence>
<evidence type="ECO:0000256" key="3">
    <source>
        <dbReference type="ARBA" id="ARBA00022777"/>
    </source>
</evidence>
<keyword evidence="1 5" id="KW-0808">Transferase</keyword>
<accession>A0A133VHY1</accession>
<dbReference type="GO" id="GO:0016301">
    <property type="term" value="F:kinase activity"/>
    <property type="evidence" value="ECO:0007669"/>
    <property type="project" value="UniProtKB-KW"/>
</dbReference>
<keyword evidence="3 5" id="KW-0418">Kinase</keyword>
<proteinExistence type="inferred from homology"/>
<dbReference type="SUPFAM" id="SSF63999">
    <property type="entry name" value="Thiamin pyrophosphokinase, catalytic domain"/>
    <property type="match status" value="1"/>
</dbReference>
<evidence type="ECO:0000313" key="8">
    <source>
        <dbReference type="Proteomes" id="UP000070263"/>
    </source>
</evidence>
<dbReference type="EMBL" id="LHYE01000060">
    <property type="protein sequence ID" value="KXB06039.1"/>
    <property type="molecule type" value="Genomic_DNA"/>
</dbReference>
<keyword evidence="8" id="KW-1185">Reference proteome</keyword>
<comment type="caution">
    <text evidence="7">The sequence shown here is derived from an EMBL/GenBank/DDBJ whole genome shotgun (WGS) entry which is preliminary data.</text>
</comment>
<evidence type="ECO:0000313" key="7">
    <source>
        <dbReference type="EMBL" id="KXB06039.1"/>
    </source>
</evidence>
<comment type="catalytic activity">
    <reaction evidence="5">
        <text>6-hydroxymethyl-7,8-dihydropterin + ATP = (7,8-dihydropterin-6-yl)methyl diphosphate + AMP + H(+)</text>
        <dbReference type="Rhea" id="RHEA:11412"/>
        <dbReference type="ChEBI" id="CHEBI:15378"/>
        <dbReference type="ChEBI" id="CHEBI:30616"/>
        <dbReference type="ChEBI" id="CHEBI:44841"/>
        <dbReference type="ChEBI" id="CHEBI:72950"/>
        <dbReference type="ChEBI" id="CHEBI:456215"/>
        <dbReference type="EC" id="2.7.6.3"/>
    </reaction>
</comment>
<dbReference type="InterPro" id="IPR036759">
    <property type="entry name" value="TPK_catalytic_sf"/>
</dbReference>
<dbReference type="Proteomes" id="UP000070263">
    <property type="component" value="Unassembled WGS sequence"/>
</dbReference>
<dbReference type="AlphaFoldDB" id="A0A133VHY1"/>
<dbReference type="GO" id="GO:0004788">
    <property type="term" value="F:thiamine diphosphokinase activity"/>
    <property type="evidence" value="ECO:0007669"/>
    <property type="project" value="InterPro"/>
</dbReference>
<reference evidence="7 8" key="1">
    <citation type="journal article" date="2016" name="Sci. Rep.">
        <title>Metabolic traits of an uncultured archaeal lineage -MSBL1- from brine pools of the Red Sea.</title>
        <authorList>
            <person name="Mwirichia R."/>
            <person name="Alam I."/>
            <person name="Rashid M."/>
            <person name="Vinu M."/>
            <person name="Ba-Alawi W."/>
            <person name="Anthony Kamau A."/>
            <person name="Kamanda Ngugi D."/>
            <person name="Goker M."/>
            <person name="Klenk H.P."/>
            <person name="Bajic V."/>
            <person name="Stingl U."/>
        </authorList>
    </citation>
    <scope>NUCLEOTIDE SEQUENCE [LARGE SCALE GENOMIC DNA]</scope>
    <source>
        <strain evidence="7">SCGC-AAA382A20</strain>
    </source>
</reference>
<evidence type="ECO:0000259" key="6">
    <source>
        <dbReference type="Pfam" id="PF01973"/>
    </source>
</evidence>
<keyword evidence="5" id="KW-0460">Magnesium</keyword>
<organism evidence="7 8">
    <name type="scientific">candidate division MSBL1 archaeon SCGC-AAA382A20</name>
    <dbReference type="NCBI Taxonomy" id="1698280"/>
    <lineage>
        <taxon>Archaea</taxon>
        <taxon>Methanobacteriati</taxon>
        <taxon>Methanobacteriota</taxon>
        <taxon>candidate division MSBL1</taxon>
    </lineage>
</organism>
<dbReference type="GO" id="GO:0009229">
    <property type="term" value="P:thiamine diphosphate biosynthetic process"/>
    <property type="evidence" value="ECO:0007669"/>
    <property type="project" value="InterPro"/>
</dbReference>
<name>A0A133VHY1_9EURY</name>
<evidence type="ECO:0000256" key="2">
    <source>
        <dbReference type="ARBA" id="ARBA00022741"/>
    </source>
</evidence>